<dbReference type="Pfam" id="PF02086">
    <property type="entry name" value="MethyltransfD12"/>
    <property type="match status" value="1"/>
</dbReference>
<dbReference type="InterPro" id="IPR029063">
    <property type="entry name" value="SAM-dependent_MTases_sf"/>
</dbReference>
<dbReference type="Gene3D" id="3.40.50.150">
    <property type="entry name" value="Vaccinia Virus protein VP39"/>
    <property type="match status" value="1"/>
</dbReference>
<evidence type="ECO:0000256" key="3">
    <source>
        <dbReference type="ARBA" id="ARBA00022691"/>
    </source>
</evidence>
<name>A0ABN0J8E7_PEWBP</name>
<dbReference type="GO" id="GO:0008168">
    <property type="term" value="F:methyltransferase activity"/>
    <property type="evidence" value="ECO:0007669"/>
    <property type="project" value="UniProtKB-KW"/>
</dbReference>
<evidence type="ECO:0000313" key="4">
    <source>
        <dbReference type="EMBL" id="EMR14749.1"/>
    </source>
</evidence>
<organism evidence="4 5">
    <name type="scientific">Peanut witches'-broom phytoplasma NTU2011</name>
    <dbReference type="NCBI Taxonomy" id="1163385"/>
    <lineage>
        <taxon>Bacteria</taxon>
        <taxon>Bacillati</taxon>
        <taxon>Mycoplasmatota</taxon>
        <taxon>Mollicutes</taxon>
        <taxon>Acholeplasmatales</taxon>
        <taxon>Acholeplasmataceae</taxon>
        <taxon>Candidatus Phytoplasma</taxon>
        <taxon>16SrII (Peanut WB group)</taxon>
    </lineage>
</organism>
<comment type="caution">
    <text evidence="4">The sequence shown here is derived from an EMBL/GenBank/DDBJ whole genome shotgun (WGS) entry which is preliminary data.</text>
</comment>
<accession>A0ABN0J8E7</accession>
<dbReference type="InterPro" id="IPR012327">
    <property type="entry name" value="MeTrfase_D12"/>
</dbReference>
<keyword evidence="1 4" id="KW-0489">Methyltransferase</keyword>
<dbReference type="GO" id="GO:0032259">
    <property type="term" value="P:methylation"/>
    <property type="evidence" value="ECO:0007669"/>
    <property type="project" value="UniProtKB-KW"/>
</dbReference>
<evidence type="ECO:0000256" key="2">
    <source>
        <dbReference type="ARBA" id="ARBA00022679"/>
    </source>
</evidence>
<dbReference type="EMBL" id="AMWZ01000003">
    <property type="protein sequence ID" value="EMR14749.1"/>
    <property type="molecule type" value="Genomic_DNA"/>
</dbReference>
<evidence type="ECO:0000256" key="1">
    <source>
        <dbReference type="ARBA" id="ARBA00022603"/>
    </source>
</evidence>
<gene>
    <name evidence="4" type="primary">dam</name>
    <name evidence="4" type="ORF">PNWB_v1c0840</name>
</gene>
<protein>
    <submittedName>
        <fullName evidence="4">Adenine-specific DNA methyltransferase</fullName>
    </submittedName>
</protein>
<keyword evidence="2" id="KW-0808">Transferase</keyword>
<reference evidence="4 5" key="1">
    <citation type="journal article" date="2013" name="PLoS ONE">
        <title>Comparative analysis of the peanut witches'-broom phytoplasma genome reveals horizontal transfer of potential mobile units and effectors.</title>
        <authorList>
            <person name="Chung W.C."/>
            <person name="Chen L.L."/>
            <person name="Lo W.S."/>
            <person name="Lin C.P."/>
            <person name="Kuo C.H."/>
        </authorList>
    </citation>
    <scope>NUCLEOTIDE SEQUENCE [LARGE SCALE GENOMIC DNA]</scope>
    <source>
        <strain evidence="4 5">NTU2011</strain>
    </source>
</reference>
<evidence type="ECO:0000313" key="5">
    <source>
        <dbReference type="Proteomes" id="UP000014082"/>
    </source>
</evidence>
<dbReference type="PANTHER" id="PTHR30481">
    <property type="entry name" value="DNA ADENINE METHYLASE"/>
    <property type="match status" value="1"/>
</dbReference>
<sequence>MQKTVLFIFLNKTCFNGLYHVNFENKFNTPFNGKDKITLSNIINENNLNKIITFLKDHKNKISFFHNDYKKIIAQAQKNDFIFLRPPYDSDTKTFNSYSIEIFDKDHQKELCENLKAAQVRGVKWILTNHDTTLINFLYQSFYLIKIPVDRFINYQRTNRKNYTYEMIITNFNLN</sequence>
<keyword evidence="3" id="KW-0949">S-adenosyl-L-methionine</keyword>
<dbReference type="PANTHER" id="PTHR30481:SF3">
    <property type="entry name" value="DNA ADENINE METHYLASE"/>
    <property type="match status" value="1"/>
</dbReference>
<keyword evidence="5" id="KW-1185">Reference proteome</keyword>
<proteinExistence type="predicted"/>
<dbReference type="Proteomes" id="UP000014082">
    <property type="component" value="Unassembled WGS sequence"/>
</dbReference>
<dbReference type="SUPFAM" id="SSF53335">
    <property type="entry name" value="S-adenosyl-L-methionine-dependent methyltransferases"/>
    <property type="match status" value="1"/>
</dbReference>